<evidence type="ECO:0000313" key="3">
    <source>
        <dbReference type="Proteomes" id="UP000187609"/>
    </source>
</evidence>
<comment type="caution">
    <text evidence="2">The sequence shown here is derived from an EMBL/GenBank/DDBJ whole genome shotgun (WGS) entry which is preliminary data.</text>
</comment>
<dbReference type="Proteomes" id="UP000187609">
    <property type="component" value="Unassembled WGS sequence"/>
</dbReference>
<dbReference type="Pfam" id="PF22936">
    <property type="entry name" value="Pol_BBD"/>
    <property type="match status" value="1"/>
</dbReference>
<organism evidence="2 3">
    <name type="scientific">Nicotiana attenuata</name>
    <name type="common">Coyote tobacco</name>
    <dbReference type="NCBI Taxonomy" id="49451"/>
    <lineage>
        <taxon>Eukaryota</taxon>
        <taxon>Viridiplantae</taxon>
        <taxon>Streptophyta</taxon>
        <taxon>Embryophyta</taxon>
        <taxon>Tracheophyta</taxon>
        <taxon>Spermatophyta</taxon>
        <taxon>Magnoliopsida</taxon>
        <taxon>eudicotyledons</taxon>
        <taxon>Gunneridae</taxon>
        <taxon>Pentapetalae</taxon>
        <taxon>asterids</taxon>
        <taxon>lamiids</taxon>
        <taxon>Solanales</taxon>
        <taxon>Solanaceae</taxon>
        <taxon>Nicotianoideae</taxon>
        <taxon>Nicotianeae</taxon>
        <taxon>Nicotiana</taxon>
    </lineage>
</organism>
<feature type="non-terminal residue" evidence="2">
    <location>
        <position position="1"/>
    </location>
</feature>
<dbReference type="EMBL" id="MJEQ01037183">
    <property type="protein sequence ID" value="OIT08727.1"/>
    <property type="molecule type" value="Genomic_DNA"/>
</dbReference>
<dbReference type="InterPro" id="IPR054722">
    <property type="entry name" value="PolX-like_BBD"/>
</dbReference>
<proteinExistence type="predicted"/>
<dbReference type="AlphaFoldDB" id="A0A1J6JGD3"/>
<sequence>YFTDAQYNQILNLLNEDCGDHQANMEGNVTCLMSNSNQKEEEWIVDSGATHHIASKLELLANTRTTDKSNNDRVHLPTGGKADITHTGSACLLDKETVKNVLYVPDFRFNLLSVSKLTRALSCNVNFFPDFCVFQNLCNGRVKGIGRERVGLI</sequence>
<reference evidence="2" key="1">
    <citation type="submission" date="2016-11" db="EMBL/GenBank/DDBJ databases">
        <title>The genome of Nicotiana attenuata.</title>
        <authorList>
            <person name="Xu S."/>
            <person name="Brockmoeller T."/>
            <person name="Gaquerel E."/>
            <person name="Navarro A."/>
            <person name="Kuhl H."/>
            <person name="Gase K."/>
            <person name="Ling Z."/>
            <person name="Zhou W."/>
            <person name="Kreitzer C."/>
            <person name="Stanke M."/>
            <person name="Tang H."/>
            <person name="Lyons E."/>
            <person name="Pandey P."/>
            <person name="Pandey S.P."/>
            <person name="Timmermann B."/>
            <person name="Baldwin I.T."/>
        </authorList>
    </citation>
    <scope>NUCLEOTIDE SEQUENCE [LARGE SCALE GENOMIC DNA]</scope>
    <source>
        <strain evidence="2">UT</strain>
    </source>
</reference>
<protein>
    <recommendedName>
        <fullName evidence="1">Retrovirus-related Pol polyprotein from transposon TNT 1-94-like beta-barrel domain-containing protein</fullName>
    </recommendedName>
</protein>
<feature type="non-terminal residue" evidence="2">
    <location>
        <position position="153"/>
    </location>
</feature>
<accession>A0A1J6JGD3</accession>
<feature type="domain" description="Retrovirus-related Pol polyprotein from transposon TNT 1-94-like beta-barrel" evidence="1">
    <location>
        <begin position="43"/>
        <end position="119"/>
    </location>
</feature>
<dbReference type="OMA" id="QANMEGN"/>
<evidence type="ECO:0000313" key="2">
    <source>
        <dbReference type="EMBL" id="OIT08727.1"/>
    </source>
</evidence>
<keyword evidence="3" id="KW-1185">Reference proteome</keyword>
<gene>
    <name evidence="2" type="ORF">A4A49_63063</name>
</gene>
<dbReference type="Gramene" id="OIT08727">
    <property type="protein sequence ID" value="OIT08727"/>
    <property type="gene ID" value="A4A49_63063"/>
</dbReference>
<name>A0A1J6JGD3_NICAT</name>
<evidence type="ECO:0000259" key="1">
    <source>
        <dbReference type="Pfam" id="PF22936"/>
    </source>
</evidence>